<comment type="caution">
    <text evidence="1">The sequence shown here is derived from an EMBL/GenBank/DDBJ whole genome shotgun (WGS) entry which is preliminary data.</text>
</comment>
<name>T1AFS0_9ZZZZ</name>
<dbReference type="InterPro" id="IPR012440">
    <property type="entry name" value="DUF1641"/>
</dbReference>
<reference evidence="1" key="2">
    <citation type="journal article" date="2014" name="ISME J.">
        <title>Microbial stratification in low pH oxic and suboxic macroscopic growths along an acid mine drainage.</title>
        <authorList>
            <person name="Mendez-Garcia C."/>
            <person name="Mesa V."/>
            <person name="Sprenger R.R."/>
            <person name="Richter M."/>
            <person name="Diez M.S."/>
            <person name="Solano J."/>
            <person name="Bargiela R."/>
            <person name="Golyshina O.V."/>
            <person name="Manteca A."/>
            <person name="Ramos J.L."/>
            <person name="Gallego J.R."/>
            <person name="Llorente I."/>
            <person name="Martins Dos Santos V.A."/>
            <person name="Jensen O.N."/>
            <person name="Pelaez A.I."/>
            <person name="Sanchez J."/>
            <person name="Ferrer M."/>
        </authorList>
    </citation>
    <scope>NUCLEOTIDE SEQUENCE</scope>
</reference>
<dbReference type="EMBL" id="AUZZ01007866">
    <property type="protein sequence ID" value="EQD40765.1"/>
    <property type="molecule type" value="Genomic_DNA"/>
</dbReference>
<gene>
    <name evidence="1" type="ORF">B2A_10922</name>
</gene>
<dbReference type="Pfam" id="PF07849">
    <property type="entry name" value="DUF1641"/>
    <property type="match status" value="1"/>
</dbReference>
<sequence length="154" mass="16630">MAEDKDVVEELLKFFLENKDVSFQFLDLLNSLKDSGAIEDFAAFARSIMPSSSALVKEMGNSEEIFSSISKAGNLVPSILYAASLESSSDALKAILYNSDAIFKAMISGAKNPEQFSIFKLLALLKDKEFTKGLTALVNFVSALGKALSKVSGE</sequence>
<accession>T1AFS0</accession>
<protein>
    <submittedName>
        <fullName evidence="1">Protein containing DUF1641</fullName>
    </submittedName>
</protein>
<reference evidence="1" key="1">
    <citation type="submission" date="2013-08" db="EMBL/GenBank/DDBJ databases">
        <authorList>
            <person name="Mendez C."/>
            <person name="Richter M."/>
            <person name="Ferrer M."/>
            <person name="Sanchez J."/>
        </authorList>
    </citation>
    <scope>NUCLEOTIDE SEQUENCE</scope>
</reference>
<proteinExistence type="predicted"/>
<dbReference type="AlphaFoldDB" id="T1AFS0"/>
<evidence type="ECO:0000313" key="1">
    <source>
        <dbReference type="EMBL" id="EQD40765.1"/>
    </source>
</evidence>
<organism evidence="1">
    <name type="scientific">mine drainage metagenome</name>
    <dbReference type="NCBI Taxonomy" id="410659"/>
    <lineage>
        <taxon>unclassified sequences</taxon>
        <taxon>metagenomes</taxon>
        <taxon>ecological metagenomes</taxon>
    </lineage>
</organism>